<evidence type="ECO:0000256" key="14">
    <source>
        <dbReference type="ARBA" id="ARBA00030753"/>
    </source>
</evidence>
<keyword evidence="13" id="KW-0472">Membrane</keyword>
<keyword evidence="11" id="KW-1133">Transmembrane helix</keyword>
<name>A0A7S1FNP3_9STRA</name>
<keyword evidence="7" id="KW-0812">Transmembrane</keyword>
<evidence type="ECO:0000256" key="6">
    <source>
        <dbReference type="ARBA" id="ARBA00022660"/>
    </source>
</evidence>
<dbReference type="GO" id="GO:0005743">
    <property type="term" value="C:mitochondrial inner membrane"/>
    <property type="evidence" value="ECO:0007669"/>
    <property type="project" value="UniProtKB-SubCell"/>
</dbReference>
<proteinExistence type="inferred from homology"/>
<organism evidence="17">
    <name type="scientific">Corethron hystrix</name>
    <dbReference type="NCBI Taxonomy" id="216773"/>
    <lineage>
        <taxon>Eukaryota</taxon>
        <taxon>Sar</taxon>
        <taxon>Stramenopiles</taxon>
        <taxon>Ochrophyta</taxon>
        <taxon>Bacillariophyta</taxon>
        <taxon>Coscinodiscophyceae</taxon>
        <taxon>Corethrophycidae</taxon>
        <taxon>Corethrales</taxon>
        <taxon>Corethraceae</taxon>
        <taxon>Corethron</taxon>
    </lineage>
</organism>
<evidence type="ECO:0000256" key="3">
    <source>
        <dbReference type="ARBA" id="ARBA00008915"/>
    </source>
</evidence>
<evidence type="ECO:0000256" key="2">
    <source>
        <dbReference type="ARBA" id="ARBA00004434"/>
    </source>
</evidence>
<dbReference type="Pfam" id="PF10183">
    <property type="entry name" value="ESSS"/>
    <property type="match status" value="1"/>
</dbReference>
<evidence type="ECO:0000256" key="4">
    <source>
        <dbReference type="ARBA" id="ARBA00018632"/>
    </source>
</evidence>
<evidence type="ECO:0000256" key="1">
    <source>
        <dbReference type="ARBA" id="ARBA00003195"/>
    </source>
</evidence>
<evidence type="ECO:0000256" key="11">
    <source>
        <dbReference type="ARBA" id="ARBA00022989"/>
    </source>
</evidence>
<dbReference type="InterPro" id="IPR019329">
    <property type="entry name" value="NADH_UbQ_OxRdtase_ESSS_su"/>
</dbReference>
<comment type="subcellular location">
    <subcellularLocation>
        <location evidence="2">Mitochondrion inner membrane</location>
        <topology evidence="2">Single-pass membrane protein</topology>
    </subcellularLocation>
</comment>
<reference evidence="17" key="1">
    <citation type="submission" date="2021-01" db="EMBL/GenBank/DDBJ databases">
        <authorList>
            <person name="Corre E."/>
            <person name="Pelletier E."/>
            <person name="Niang G."/>
            <person name="Scheremetjew M."/>
            <person name="Finn R."/>
            <person name="Kale V."/>
            <person name="Holt S."/>
            <person name="Cochrane G."/>
            <person name="Meng A."/>
            <person name="Brown T."/>
            <person name="Cohen L."/>
        </authorList>
    </citation>
    <scope>NUCLEOTIDE SEQUENCE</scope>
    <source>
        <strain evidence="17">308</strain>
    </source>
</reference>
<sequence length="231" mass="25772">MEGARNSRPPSPISSASMPLLRPASRLLSLSRFRPLSPPLRRSFGVGPPVAQSNKAQLFGGPSYEGWEPIVYATYAAAAVILGVGVGFQPDTNIQTWDRHEAGARLALKEAGAVTEVEFGIHYDDPGRKFRFYIDDSEDLDEDDDGMEMMPGECPKKTYFANRPVSTLSFPSHRFWEKEKEGGRGRGRGRRRRRRRGRVSLSWSAEMLTSLCHSKNRFLECVAVNQGSLPN</sequence>
<dbReference type="AlphaFoldDB" id="A0A7S1FNP3"/>
<comment type="function">
    <text evidence="1">Accessory subunit of the mitochondrial membrane respiratory chain NADH dehydrogenase (Complex I), that is believed not to be involved in catalysis. Complex I functions in the transfer of electrons from NADH to the respiratory chain. The immediate electron acceptor for the enzyme is believed to be ubiquinone.</text>
</comment>
<dbReference type="PANTHER" id="PTHR40637:SF1">
    <property type="entry name" value="ESSS SUBUNIT OF NADH:UBIQUINONE OXIDOREDUCTASE (COMPLEX I) PROTEIN"/>
    <property type="match status" value="1"/>
</dbReference>
<evidence type="ECO:0000256" key="8">
    <source>
        <dbReference type="ARBA" id="ARBA00022792"/>
    </source>
</evidence>
<keyword evidence="12" id="KW-0496">Mitochondrion</keyword>
<evidence type="ECO:0000256" key="5">
    <source>
        <dbReference type="ARBA" id="ARBA00022448"/>
    </source>
</evidence>
<protein>
    <recommendedName>
        <fullName evidence="4">NADH dehydrogenase [ubiquinone] 1 beta subcomplex subunit 11, mitochondrial</fullName>
    </recommendedName>
    <alternativeName>
        <fullName evidence="15">Complex I-ESSS</fullName>
    </alternativeName>
    <alternativeName>
        <fullName evidence="14">NADH-ubiquinone oxidoreductase ESSS subunit</fullName>
    </alternativeName>
</protein>
<evidence type="ECO:0000256" key="9">
    <source>
        <dbReference type="ARBA" id="ARBA00022946"/>
    </source>
</evidence>
<keyword evidence="6" id="KW-0679">Respiratory chain</keyword>
<evidence type="ECO:0000256" key="7">
    <source>
        <dbReference type="ARBA" id="ARBA00022692"/>
    </source>
</evidence>
<gene>
    <name evidence="17" type="ORF">CHYS00102_LOCUS4356</name>
</gene>
<evidence type="ECO:0000313" key="17">
    <source>
        <dbReference type="EMBL" id="CAD8877172.1"/>
    </source>
</evidence>
<keyword evidence="8" id="KW-0999">Mitochondrion inner membrane</keyword>
<keyword evidence="10" id="KW-0249">Electron transport</keyword>
<keyword evidence="9" id="KW-0809">Transit peptide</keyword>
<evidence type="ECO:0000256" key="16">
    <source>
        <dbReference type="ARBA" id="ARBA00046528"/>
    </source>
</evidence>
<comment type="subunit">
    <text evidence="16">Complex I is composed of 45 different subunits. Interacts with BCAP31.</text>
</comment>
<accession>A0A7S1FNP3</accession>
<evidence type="ECO:0000256" key="10">
    <source>
        <dbReference type="ARBA" id="ARBA00022982"/>
    </source>
</evidence>
<comment type="similarity">
    <text evidence="3">Belongs to the complex I NDUFB11 subunit family.</text>
</comment>
<evidence type="ECO:0000256" key="12">
    <source>
        <dbReference type="ARBA" id="ARBA00023128"/>
    </source>
</evidence>
<keyword evidence="5" id="KW-0813">Transport</keyword>
<dbReference type="PANTHER" id="PTHR40637">
    <property type="entry name" value="ESSS SUBUNIT OF NADH:UBIQUINONE OXIDOREDUCTASE (COMPLEX I) PROTEIN"/>
    <property type="match status" value="1"/>
</dbReference>
<dbReference type="EMBL" id="HBFR01006085">
    <property type="protein sequence ID" value="CAD8877172.1"/>
    <property type="molecule type" value="Transcribed_RNA"/>
</dbReference>
<evidence type="ECO:0000256" key="15">
    <source>
        <dbReference type="ARBA" id="ARBA00031387"/>
    </source>
</evidence>
<evidence type="ECO:0000256" key="13">
    <source>
        <dbReference type="ARBA" id="ARBA00023136"/>
    </source>
</evidence>